<organism evidence="1 2">
    <name type="scientific">Fructobacillus durionis</name>
    <dbReference type="NCBI Taxonomy" id="283737"/>
    <lineage>
        <taxon>Bacteria</taxon>
        <taxon>Bacillati</taxon>
        <taxon>Bacillota</taxon>
        <taxon>Bacilli</taxon>
        <taxon>Lactobacillales</taxon>
        <taxon>Lactobacillaceae</taxon>
        <taxon>Fructobacillus</taxon>
    </lineage>
</organism>
<dbReference type="Proteomes" id="UP000199376">
    <property type="component" value="Unassembled WGS sequence"/>
</dbReference>
<dbReference type="EMBL" id="FOLI01000007">
    <property type="protein sequence ID" value="SFC18062.1"/>
    <property type="molecule type" value="Genomic_DNA"/>
</dbReference>
<dbReference type="RefSeq" id="WP_091503057.1">
    <property type="nucleotide sequence ID" value="NZ_FOLI01000007.1"/>
</dbReference>
<evidence type="ECO:0000313" key="2">
    <source>
        <dbReference type="Proteomes" id="UP000199376"/>
    </source>
</evidence>
<accession>A0A1I1H3E0</accession>
<dbReference type="STRING" id="283737.SAMN05660453_1238"/>
<evidence type="ECO:0000313" key="1">
    <source>
        <dbReference type="EMBL" id="SFC18062.1"/>
    </source>
</evidence>
<proteinExistence type="predicted"/>
<keyword evidence="2" id="KW-1185">Reference proteome</keyword>
<dbReference type="SUPFAM" id="SSF48452">
    <property type="entry name" value="TPR-like"/>
    <property type="match status" value="1"/>
</dbReference>
<name>A0A1I1H3E0_9LACO</name>
<sequence>MTFDKIHELNQKGIENMEHSVQRKRMYHRQAIKLAKELKRKHKDDVLYYELAHAYAHQMLVNRNLFTKFLPMVKMVFYTHKSLNINPQNDRTLYLAGAIAYFFRQSQKAEEYYKKSLLSNPHNLLTAKSLSFYLYDVGRKLEAVSVIKQGLHVQAKTQAERRRQVELASLYMRIDSTVVFAFKKYAN</sequence>
<dbReference type="AlphaFoldDB" id="A0A1I1H3E0"/>
<reference evidence="1 2" key="1">
    <citation type="submission" date="2016-10" db="EMBL/GenBank/DDBJ databases">
        <authorList>
            <person name="de Groot N.N."/>
        </authorList>
    </citation>
    <scope>NUCLEOTIDE SEQUENCE [LARGE SCALE GENOMIC DNA]</scope>
    <source>
        <strain evidence="1 2">DSM 19113</strain>
    </source>
</reference>
<gene>
    <name evidence="1" type="ORF">SAMN05660453_1238</name>
</gene>
<protein>
    <submittedName>
        <fullName evidence="1">Uncharacterized protein</fullName>
    </submittedName>
</protein>
<dbReference type="OrthoDB" id="1737781at2"/>
<dbReference type="InterPro" id="IPR011990">
    <property type="entry name" value="TPR-like_helical_dom_sf"/>
</dbReference>
<dbReference type="Gene3D" id="1.25.40.10">
    <property type="entry name" value="Tetratricopeptide repeat domain"/>
    <property type="match status" value="1"/>
</dbReference>